<dbReference type="OrthoDB" id="18139at2759"/>
<sequence>MPFFSIFLCLILGAAGAREPRHLSRQKHNSHPRQIEARCSSLHPLNCLPAFSRRSRALATISSKDVRNKLDIDIEWSLATGQVIRMRGGSTSDEDDSSDEDEDDASEYEDDYDSDSERYDSDSEYETDYGSEEIDEDPAEESLASSVMSKAQTAVDGYDELLTPPAMQQFMISVGVMMIANRVDILNDRAVKIARYCFLGYMVASQLFIVYVRMRAKAINDRTVISIDNPLASLIPSGEGSSFLVKTMASQILNSETTVMEYDLQEASKMNSGLLFPLVFLYFLHFKMKQVQPLLMQTASGISNLIYSPLFQVYVLGRNVQRPFRPKPNDALMQAMGPQSEPTTDDESQIDSTVTEEPTVEDIDEEEE</sequence>
<dbReference type="GO" id="GO:0045047">
    <property type="term" value="P:protein targeting to ER"/>
    <property type="evidence" value="ECO:0007669"/>
    <property type="project" value="InterPro"/>
</dbReference>
<feature type="region of interest" description="Disordered" evidence="1">
    <location>
        <begin position="85"/>
        <end position="141"/>
    </location>
</feature>
<feature type="region of interest" description="Disordered" evidence="1">
    <location>
        <begin position="326"/>
        <end position="368"/>
    </location>
</feature>
<feature type="compositionally biased region" description="Acidic residues" evidence="1">
    <location>
        <begin position="92"/>
        <end position="114"/>
    </location>
</feature>
<dbReference type="eggNOG" id="KOG4554">
    <property type="taxonomic scope" value="Eukaryota"/>
</dbReference>
<evidence type="ECO:0000313" key="3">
    <source>
        <dbReference type="EMBL" id="EJK47631.1"/>
    </source>
</evidence>
<feature type="compositionally biased region" description="Acidic residues" evidence="1">
    <location>
        <begin position="122"/>
        <end position="140"/>
    </location>
</feature>
<keyword evidence="2" id="KW-0732">Signal</keyword>
<evidence type="ECO:0000256" key="1">
    <source>
        <dbReference type="SAM" id="MobiDB-lite"/>
    </source>
</evidence>
<comment type="caution">
    <text evidence="3">The sequence shown here is derived from an EMBL/GenBank/DDBJ whole genome shotgun (WGS) entry which is preliminary data.</text>
</comment>
<dbReference type="EMBL" id="AGNL01046776">
    <property type="protein sequence ID" value="EJK47631.1"/>
    <property type="molecule type" value="Genomic_DNA"/>
</dbReference>
<feature type="signal peptide" evidence="2">
    <location>
        <begin position="1"/>
        <end position="17"/>
    </location>
</feature>
<dbReference type="Proteomes" id="UP000266841">
    <property type="component" value="Unassembled WGS sequence"/>
</dbReference>
<proteinExistence type="predicted"/>
<dbReference type="PANTHER" id="PTHR28112">
    <property type="entry name" value="SRP-INDEPENDENT TARGETING PROTEIN 3"/>
    <property type="match status" value="1"/>
</dbReference>
<gene>
    <name evidence="3" type="ORF">THAOC_33635</name>
</gene>
<accession>K0RF32</accession>
<dbReference type="GO" id="GO:0005783">
    <property type="term" value="C:endoplasmic reticulum"/>
    <property type="evidence" value="ECO:0007669"/>
    <property type="project" value="InterPro"/>
</dbReference>
<evidence type="ECO:0000256" key="2">
    <source>
        <dbReference type="SAM" id="SignalP"/>
    </source>
</evidence>
<reference evidence="3 4" key="1">
    <citation type="journal article" date="2012" name="Genome Biol.">
        <title>Genome and low-iron response of an oceanic diatom adapted to chronic iron limitation.</title>
        <authorList>
            <person name="Lommer M."/>
            <person name="Specht M."/>
            <person name="Roy A.S."/>
            <person name="Kraemer L."/>
            <person name="Andreson R."/>
            <person name="Gutowska M.A."/>
            <person name="Wolf J."/>
            <person name="Bergner S.V."/>
            <person name="Schilhabel M.B."/>
            <person name="Klostermeier U.C."/>
            <person name="Beiko R.G."/>
            <person name="Rosenstiel P."/>
            <person name="Hippler M."/>
            <person name="Laroche J."/>
        </authorList>
    </citation>
    <scope>NUCLEOTIDE SEQUENCE [LARGE SCALE GENOMIC DNA]</scope>
    <source>
        <strain evidence="3 4">CCMP1005</strain>
    </source>
</reference>
<feature type="compositionally biased region" description="Acidic residues" evidence="1">
    <location>
        <begin position="358"/>
        <end position="368"/>
    </location>
</feature>
<dbReference type="InterPro" id="IPR012098">
    <property type="entry name" value="SND3_fun"/>
</dbReference>
<protein>
    <submittedName>
        <fullName evidence="3">Uncharacterized protein</fullName>
    </submittedName>
</protein>
<organism evidence="3 4">
    <name type="scientific">Thalassiosira oceanica</name>
    <name type="common">Marine diatom</name>
    <dbReference type="NCBI Taxonomy" id="159749"/>
    <lineage>
        <taxon>Eukaryota</taxon>
        <taxon>Sar</taxon>
        <taxon>Stramenopiles</taxon>
        <taxon>Ochrophyta</taxon>
        <taxon>Bacillariophyta</taxon>
        <taxon>Coscinodiscophyceae</taxon>
        <taxon>Thalassiosirophycidae</taxon>
        <taxon>Thalassiosirales</taxon>
        <taxon>Thalassiosiraceae</taxon>
        <taxon>Thalassiosira</taxon>
    </lineage>
</organism>
<name>K0RF32_THAOC</name>
<dbReference type="Pfam" id="PF10032">
    <property type="entry name" value="Pho88"/>
    <property type="match status" value="1"/>
</dbReference>
<feature type="chain" id="PRO_5003840220" evidence="2">
    <location>
        <begin position="18"/>
        <end position="368"/>
    </location>
</feature>
<dbReference type="GO" id="GO:0005739">
    <property type="term" value="C:mitochondrion"/>
    <property type="evidence" value="ECO:0007669"/>
    <property type="project" value="TreeGrafter"/>
</dbReference>
<evidence type="ECO:0000313" key="4">
    <source>
        <dbReference type="Proteomes" id="UP000266841"/>
    </source>
</evidence>
<dbReference type="PANTHER" id="PTHR28112:SF1">
    <property type="entry name" value="SRP-INDEPENDENT TARGETING PROTEIN 3"/>
    <property type="match status" value="1"/>
</dbReference>
<dbReference type="AlphaFoldDB" id="K0RF32"/>
<keyword evidence="4" id="KW-1185">Reference proteome</keyword>